<proteinExistence type="predicted"/>
<reference evidence="1 2" key="1">
    <citation type="submission" date="2016-04" db="EMBL/GenBank/DDBJ databases">
        <title>Genome analysis of Thermosulfurimonas dismutans, the first thermophilic sulfur-disproportionating bacterium of the phylum Thermodesulfobacteria.</title>
        <authorList>
            <person name="Mardanov A.V."/>
            <person name="Beletsky A.V."/>
            <person name="Kadnikov V.V."/>
            <person name="Slobodkin A.I."/>
            <person name="Ravin N.V."/>
        </authorList>
    </citation>
    <scope>NUCLEOTIDE SEQUENCE [LARGE SCALE GENOMIC DNA]</scope>
    <source>
        <strain evidence="1 2">S95</strain>
    </source>
</reference>
<gene>
    <name evidence="1" type="ORF">TDIS_1732</name>
</gene>
<comment type="caution">
    <text evidence="1">The sequence shown here is derived from an EMBL/GenBank/DDBJ whole genome shotgun (WGS) entry which is preliminary data.</text>
</comment>
<name>A0A179D2E6_9BACT</name>
<protein>
    <submittedName>
        <fullName evidence="1">Uncharacterized protein</fullName>
    </submittedName>
</protein>
<dbReference type="AlphaFoldDB" id="A0A179D2E6"/>
<evidence type="ECO:0000313" key="2">
    <source>
        <dbReference type="Proteomes" id="UP000078390"/>
    </source>
</evidence>
<keyword evidence="2" id="KW-1185">Reference proteome</keyword>
<sequence>MDAFDNREIGAFCQSSVLVFKGRDKVNLEVEEAGISLEVAS</sequence>
<dbReference type="STRING" id="999894.TDIS_1732"/>
<dbReference type="EMBL" id="LWLG01000014">
    <property type="protein sequence ID" value="OAQ20230.1"/>
    <property type="molecule type" value="Genomic_DNA"/>
</dbReference>
<dbReference type="Proteomes" id="UP000078390">
    <property type="component" value="Unassembled WGS sequence"/>
</dbReference>
<organism evidence="1 2">
    <name type="scientific">Thermosulfurimonas dismutans</name>
    <dbReference type="NCBI Taxonomy" id="999894"/>
    <lineage>
        <taxon>Bacteria</taxon>
        <taxon>Pseudomonadati</taxon>
        <taxon>Thermodesulfobacteriota</taxon>
        <taxon>Thermodesulfobacteria</taxon>
        <taxon>Thermodesulfobacteriales</taxon>
        <taxon>Thermodesulfobacteriaceae</taxon>
        <taxon>Thermosulfurimonas</taxon>
    </lineage>
</organism>
<evidence type="ECO:0000313" key="1">
    <source>
        <dbReference type="EMBL" id="OAQ20230.1"/>
    </source>
</evidence>
<accession>A0A179D2E6</accession>